<accession>A0A1I7WZN1</accession>
<evidence type="ECO:0000313" key="4">
    <source>
        <dbReference type="WBParaSite" id="Hba_10655"/>
    </source>
</evidence>
<evidence type="ECO:0000313" key="3">
    <source>
        <dbReference type="Proteomes" id="UP000095283"/>
    </source>
</evidence>
<dbReference type="PROSITE" id="PS50041">
    <property type="entry name" value="C_TYPE_LECTIN_2"/>
    <property type="match status" value="1"/>
</dbReference>
<reference evidence="4" key="1">
    <citation type="submission" date="2016-11" db="UniProtKB">
        <authorList>
            <consortium name="WormBaseParasite"/>
        </authorList>
    </citation>
    <scope>IDENTIFICATION</scope>
</reference>
<keyword evidence="1" id="KW-1133">Transmembrane helix</keyword>
<evidence type="ECO:0000259" key="2">
    <source>
        <dbReference type="PROSITE" id="PS50041"/>
    </source>
</evidence>
<feature type="transmembrane region" description="Helical" evidence="1">
    <location>
        <begin position="272"/>
        <end position="294"/>
    </location>
</feature>
<dbReference type="Pfam" id="PF00059">
    <property type="entry name" value="Lectin_C"/>
    <property type="match status" value="1"/>
</dbReference>
<protein>
    <submittedName>
        <fullName evidence="4">C-type lectin domain-containing protein</fullName>
    </submittedName>
</protein>
<sequence length="310" mass="35658">MIIVIYLLVAILEAFFLFIVWKLYKHLRDYDTIRYYGEEKNMTWQSVNGPPKVLIRTFSSALNSMDNKHGSPAMGDVYPYGQDSDINMFRGWTKYDRSRSCFLVLAPRLRWAEADRACAKYGAKLASITDEYENAFVFDLAKKANLTTPTVWLGRLVKLTRTGAYEWHDGAIGRQAEGFRGEPPSGTELCLTLWLDFDRPEGSWNEWDCNYAMGYSAMCKKSFKKPAFTFPSTLTPSSAIHSSRRCCVQSGCGLHCSSTERCIPDDLFNQHIYMYIYIYICANCFFVIKLLLLIDCFNFQQKMCNISDFS</sequence>
<dbReference type="CDD" id="cd00037">
    <property type="entry name" value="CLECT"/>
    <property type="match status" value="1"/>
</dbReference>
<keyword evidence="1" id="KW-0472">Membrane</keyword>
<feature type="transmembrane region" description="Helical" evidence="1">
    <location>
        <begin position="6"/>
        <end position="24"/>
    </location>
</feature>
<keyword evidence="3" id="KW-1185">Reference proteome</keyword>
<dbReference type="InterPro" id="IPR001304">
    <property type="entry name" value="C-type_lectin-like"/>
</dbReference>
<dbReference type="PANTHER" id="PTHR22803">
    <property type="entry name" value="MANNOSE, PHOSPHOLIPASE, LECTIN RECEPTOR RELATED"/>
    <property type="match status" value="1"/>
</dbReference>
<dbReference type="AlphaFoldDB" id="A0A1I7WZN1"/>
<organism evidence="3 4">
    <name type="scientific">Heterorhabditis bacteriophora</name>
    <name type="common">Entomopathogenic nematode worm</name>
    <dbReference type="NCBI Taxonomy" id="37862"/>
    <lineage>
        <taxon>Eukaryota</taxon>
        <taxon>Metazoa</taxon>
        <taxon>Ecdysozoa</taxon>
        <taxon>Nematoda</taxon>
        <taxon>Chromadorea</taxon>
        <taxon>Rhabditida</taxon>
        <taxon>Rhabditina</taxon>
        <taxon>Rhabditomorpha</taxon>
        <taxon>Strongyloidea</taxon>
        <taxon>Heterorhabditidae</taxon>
        <taxon>Heterorhabditis</taxon>
    </lineage>
</organism>
<proteinExistence type="predicted"/>
<dbReference type="InterPro" id="IPR016187">
    <property type="entry name" value="CTDL_fold"/>
</dbReference>
<dbReference type="SMART" id="SM00034">
    <property type="entry name" value="CLECT"/>
    <property type="match status" value="1"/>
</dbReference>
<evidence type="ECO:0000256" key="1">
    <source>
        <dbReference type="SAM" id="Phobius"/>
    </source>
</evidence>
<dbReference type="Proteomes" id="UP000095283">
    <property type="component" value="Unplaced"/>
</dbReference>
<keyword evidence="1" id="KW-0812">Transmembrane</keyword>
<dbReference type="InterPro" id="IPR050111">
    <property type="entry name" value="C-type_lectin/snaclec_domain"/>
</dbReference>
<dbReference type="SUPFAM" id="SSF56436">
    <property type="entry name" value="C-type lectin-like"/>
    <property type="match status" value="1"/>
</dbReference>
<feature type="domain" description="C-type lectin" evidence="2">
    <location>
        <begin position="97"/>
        <end position="218"/>
    </location>
</feature>
<dbReference type="Gene3D" id="3.10.100.10">
    <property type="entry name" value="Mannose-Binding Protein A, subunit A"/>
    <property type="match status" value="1"/>
</dbReference>
<name>A0A1I7WZN1_HETBA</name>
<dbReference type="InterPro" id="IPR016186">
    <property type="entry name" value="C-type_lectin-like/link_sf"/>
</dbReference>
<dbReference type="WBParaSite" id="Hba_10655">
    <property type="protein sequence ID" value="Hba_10655"/>
    <property type="gene ID" value="Hba_10655"/>
</dbReference>